<dbReference type="AlphaFoldDB" id="A0A2D2AVH7"/>
<dbReference type="InterPro" id="IPR011990">
    <property type="entry name" value="TPR-like_helical_dom_sf"/>
</dbReference>
<proteinExistence type="predicted"/>
<evidence type="ECO:0008006" key="3">
    <source>
        <dbReference type="Google" id="ProtNLM"/>
    </source>
</evidence>
<sequence>MAVVAAAALCAPGLAQAKWLKAESPRFIVYGESSERSLREYAEKLEIFDSVLRYKHGMDLSGAPPRKLEIYLVADNEGLREVEPALGSGIAGFYSPGMGDIFAMAIRDREPDFVVLHEYAHHFMLQYFPYGYPAWLVEGYAEYFAQTVINGDKVEVGRPNNVRSYSLLNAHWLPFKDLLTKRTSDLKTGEMDSFYAQSWALTHYLMSDPARNKQLDAYMKAVGAGGDPAKTMEAVTGQDLDALQKAVRRYAGGRLAFASLTRKGFAPPQIKVEALPSSADDLLLAYLRMRSGMSKDEGEVFVKTYVRPRAAKHPGDRLAELALAYGEVWFADRAAGEAVLKRMIAADPKDADALRILGVSRVIEAGEDGGDVRDEMQEGGKLLARAHAARPGDYRTLYYYAISRQIEPDYPSDNTLNALSAAFDLAPQVPEVRIMFARALMLEKEWEEARVVLMPLANSPHGGGAAEAARKTLEQVDGEIARVKGKAAP</sequence>
<keyword evidence="2" id="KW-1185">Reference proteome</keyword>
<dbReference type="KEGG" id="cmb:CSW64_05865"/>
<name>A0A2D2AVH7_9CAUL</name>
<protein>
    <recommendedName>
        <fullName evidence="3">DUF1570 domain-containing protein</fullName>
    </recommendedName>
</protein>
<organism evidence="1 2">
    <name type="scientific">Caulobacter mirabilis</name>
    <dbReference type="NCBI Taxonomy" id="69666"/>
    <lineage>
        <taxon>Bacteria</taxon>
        <taxon>Pseudomonadati</taxon>
        <taxon>Pseudomonadota</taxon>
        <taxon>Alphaproteobacteria</taxon>
        <taxon>Caulobacterales</taxon>
        <taxon>Caulobacteraceae</taxon>
        <taxon>Caulobacter</taxon>
    </lineage>
</organism>
<accession>A0A2D2AVH7</accession>
<evidence type="ECO:0000313" key="2">
    <source>
        <dbReference type="Proteomes" id="UP000228945"/>
    </source>
</evidence>
<evidence type="ECO:0000313" key="1">
    <source>
        <dbReference type="EMBL" id="ATQ41971.1"/>
    </source>
</evidence>
<gene>
    <name evidence="1" type="ORF">CSW64_05865</name>
</gene>
<dbReference type="EMBL" id="CP024201">
    <property type="protein sequence ID" value="ATQ41971.1"/>
    <property type="molecule type" value="Genomic_DNA"/>
</dbReference>
<dbReference type="Gene3D" id="1.25.40.10">
    <property type="entry name" value="Tetratricopeptide repeat domain"/>
    <property type="match status" value="1"/>
</dbReference>
<dbReference type="Proteomes" id="UP000228945">
    <property type="component" value="Chromosome"/>
</dbReference>
<reference evidence="1 2" key="1">
    <citation type="submission" date="2017-10" db="EMBL/GenBank/DDBJ databases">
        <title>Genome sequence of Caulobacter mirabilis FWC38.</title>
        <authorList>
            <person name="Fiebig A."/>
            <person name="Crosson S."/>
        </authorList>
    </citation>
    <scope>NUCLEOTIDE SEQUENCE [LARGE SCALE GENOMIC DNA]</scope>
    <source>
        <strain evidence="1 2">FWC 38</strain>
    </source>
</reference>
<dbReference type="RefSeq" id="WP_099621227.1">
    <property type="nucleotide sequence ID" value="NZ_CP024201.1"/>
</dbReference>
<dbReference type="OrthoDB" id="5523615at2"/>